<gene>
    <name evidence="2" type="ORF">FK004_13250</name>
</gene>
<feature type="domain" description="Glycoside-hydrolase family GH114 TIM-barrel" evidence="1">
    <location>
        <begin position="205"/>
        <end position="322"/>
    </location>
</feature>
<keyword evidence="3" id="KW-1185">Reference proteome</keyword>
<name>A0A2S1LQU2_9FLAO</name>
<organism evidence="2 3">
    <name type="scientific">Flavobacterium kingsejongi</name>
    <dbReference type="NCBI Taxonomy" id="1678728"/>
    <lineage>
        <taxon>Bacteria</taxon>
        <taxon>Pseudomonadati</taxon>
        <taxon>Bacteroidota</taxon>
        <taxon>Flavobacteriia</taxon>
        <taxon>Flavobacteriales</taxon>
        <taxon>Flavobacteriaceae</taxon>
        <taxon>Flavobacterium</taxon>
    </lineage>
</organism>
<dbReference type="InterPro" id="IPR017853">
    <property type="entry name" value="GH"/>
</dbReference>
<dbReference type="PROSITE" id="PS51257">
    <property type="entry name" value="PROKAR_LIPOPROTEIN"/>
    <property type="match status" value="1"/>
</dbReference>
<dbReference type="PANTHER" id="PTHR35882:SF2">
    <property type="entry name" value="PELA"/>
    <property type="match status" value="1"/>
</dbReference>
<dbReference type="InterPro" id="IPR004352">
    <property type="entry name" value="GH114_TIM-barrel"/>
</dbReference>
<dbReference type="Gene3D" id="3.20.20.70">
    <property type="entry name" value="Aldolase class I"/>
    <property type="match status" value="2"/>
</dbReference>
<dbReference type="Proteomes" id="UP000244677">
    <property type="component" value="Chromosome"/>
</dbReference>
<dbReference type="EMBL" id="CP020919">
    <property type="protein sequence ID" value="AWG26125.1"/>
    <property type="molecule type" value="Genomic_DNA"/>
</dbReference>
<dbReference type="Pfam" id="PF03537">
    <property type="entry name" value="Glyco_hydro_114"/>
    <property type="match status" value="1"/>
</dbReference>
<protein>
    <recommendedName>
        <fullName evidence="1">Glycoside-hydrolase family GH114 TIM-barrel domain-containing protein</fullName>
    </recommendedName>
</protein>
<evidence type="ECO:0000313" key="3">
    <source>
        <dbReference type="Proteomes" id="UP000244677"/>
    </source>
</evidence>
<proteinExistence type="predicted"/>
<dbReference type="AlphaFoldDB" id="A0A2S1LQU2"/>
<accession>A0A2S1LQU2</accession>
<dbReference type="InterPro" id="IPR016062">
    <property type="entry name" value="TM1410-rel"/>
</dbReference>
<evidence type="ECO:0000259" key="1">
    <source>
        <dbReference type="Pfam" id="PF03537"/>
    </source>
</evidence>
<dbReference type="SUPFAM" id="SSF51445">
    <property type="entry name" value="(Trans)glycosidases"/>
    <property type="match status" value="1"/>
</dbReference>
<dbReference type="RefSeq" id="WP_108737662.1">
    <property type="nucleotide sequence ID" value="NZ_CP020919.1"/>
</dbReference>
<reference evidence="2 3" key="1">
    <citation type="submission" date="2017-04" db="EMBL/GenBank/DDBJ databases">
        <title>Complete genome sequence of Flavobacterium kingsejong AJ004.</title>
        <authorList>
            <person name="Lee P.C."/>
        </authorList>
    </citation>
    <scope>NUCLEOTIDE SEQUENCE [LARGE SCALE GENOMIC DNA]</scope>
    <source>
        <strain evidence="2 3">AJ004</strain>
    </source>
</reference>
<dbReference type="KEGG" id="fki:FK004_13250"/>
<dbReference type="InterPro" id="IPR013785">
    <property type="entry name" value="Aldolase_TIM"/>
</dbReference>
<dbReference type="PANTHER" id="PTHR35882">
    <property type="entry name" value="PELA"/>
    <property type="match status" value="1"/>
</dbReference>
<dbReference type="PRINTS" id="PR01545">
    <property type="entry name" value="THEMAYE10DUF"/>
</dbReference>
<evidence type="ECO:0000313" key="2">
    <source>
        <dbReference type="EMBL" id="AWG26125.1"/>
    </source>
</evidence>
<sequence length="326" mass="36922">MRIYYCIVATIIAWGTIGCDSSDDTASEIEKGEYRQEMRELVIGISRTAKATRADFAIIPQNGIELITQNGEPDGILAESYLAAIDAHGQEDLFFGYDNDNVATPSEASNYLKAFLDRSKTEGKKILVTDYCNNPDKIAVSYQLNAAKGYTSYAAPERNLNAIPGTAPREESEAIITHLGQVKNFLYLINPENYNSKAAYITAVTSTNYDLLIMDLFFNDEAFTAAEVNQLRLKANGGRRMVICYMSIGEAENYRYYWDPSWNTTKPDWIVAENPDWPGNYKVQYWNETWQALLYKNPDSYLNKIMSSGYDGVYLDIIDAFEYFEN</sequence>
<dbReference type="OrthoDB" id="30037at2"/>